<dbReference type="Proteomes" id="UP001055072">
    <property type="component" value="Unassembled WGS sequence"/>
</dbReference>
<sequence length="1094" mass="124991">MRVAKSRSSGKVGRKHGKLTAVGPAAEQLVRRQLQSTRSQDQGVTVQRLTFTTVRERRRAVDRGVTSVAIDQPPLDDDVPNGPDIDGSGSDVPAARPSIYRCAVDLINDWLPFRSRYLDELLRHDGLGDAAEDSPVKCALCRQNEEGVVHVGEYRCKDCDGAHLLCRDCMVKEHRHQSLHMIEQWNGTHFERTSLRNIGLTVYLGHQGKQCPSVGRMKLRFVVCHTNGFHEVDVGFCSCATQREGVIPDWIQLLRHGWYPASRERVSTAFTFRVLEAFHELNLQAKTSLHDYHKTLNRITDNSGTSEPWNFYKQFHIAMRQWRNLMLIKRSARGHDDSSVNSTTEGACAVQCAACPHPGRNLPDNWADAPAHLAWVYVLYLMLDANFRLKLKERGFKDTELSAGWSYFVETSKYERFINSIGDHQENSTCSAEHKAIRNANVPHSGYLVSGTAACLCNRHMLVRANGLGDLQKGERYCTMDYVLLCALVGTKVPVFLTYDIACQYSKNFAKRVREFPPCMLLDEARVSTMRFAIPKKHWRVHGEKDHSHLSLNYLPYSGRTYGEGIETGWSHMNPVSMSTKEMAPSARREVLDDHWSSWNWQKTLGFGKLFLQNLSNAIIMKDKHAKMFTEFTGTFPNDTIEKWRTEVERWEADPLTSVDPFVEDNKSMTFNEVRLKLAREESLESERGIPSPHEVSASAFLEIGLELESSQQTLRLRSKEKNSTADLVSLQTKRNTLRHRIEAWRRIQGVYMPSVQPLIWDWAARNAANEDRNSGANDGGNDIAVDGNVDDNDDSIERAPPEDTPLFLPSSLPANMRGEGVVKALVQKEVRLRIALADDCLATIRRLRRTMVGVSQFKHINVSGAGQKSNTRMRNLYTKFNDKVAVTADRYRAAYAALLALQPNGDWSTRLRPLADKDISGPATDDDRPLGEGHRELSWIWHVPHNSDVEDEEVEFNRSIQIEWTKTRARAQRWAEEVQLIQEEMRRTIVFFEWKAQWWREQANHRSLFISAAVRSGLIAYAEKQAVMYENLALRFLGMWKPFFDSRKIVLQWTEGRIPASAQPQPRRRRRMQFAQDDMDDEADYEDNVAMMV</sequence>
<name>A0ACB8TN17_9APHY</name>
<evidence type="ECO:0000313" key="1">
    <source>
        <dbReference type="EMBL" id="KAI0083406.1"/>
    </source>
</evidence>
<comment type="caution">
    <text evidence="1">The sequence shown here is derived from an EMBL/GenBank/DDBJ whole genome shotgun (WGS) entry which is preliminary data.</text>
</comment>
<accession>A0ACB8TN17</accession>
<evidence type="ECO:0000313" key="2">
    <source>
        <dbReference type="Proteomes" id="UP001055072"/>
    </source>
</evidence>
<reference evidence="1" key="1">
    <citation type="journal article" date="2021" name="Environ. Microbiol.">
        <title>Gene family expansions and transcriptome signatures uncover fungal adaptations to wood decay.</title>
        <authorList>
            <person name="Hage H."/>
            <person name="Miyauchi S."/>
            <person name="Viragh M."/>
            <person name="Drula E."/>
            <person name="Min B."/>
            <person name="Chaduli D."/>
            <person name="Navarro D."/>
            <person name="Favel A."/>
            <person name="Norest M."/>
            <person name="Lesage-Meessen L."/>
            <person name="Balint B."/>
            <person name="Merenyi Z."/>
            <person name="de Eugenio L."/>
            <person name="Morin E."/>
            <person name="Martinez A.T."/>
            <person name="Baldrian P."/>
            <person name="Stursova M."/>
            <person name="Martinez M.J."/>
            <person name="Novotny C."/>
            <person name="Magnuson J.K."/>
            <person name="Spatafora J.W."/>
            <person name="Maurice S."/>
            <person name="Pangilinan J."/>
            <person name="Andreopoulos W."/>
            <person name="LaButti K."/>
            <person name="Hundley H."/>
            <person name="Na H."/>
            <person name="Kuo A."/>
            <person name="Barry K."/>
            <person name="Lipzen A."/>
            <person name="Henrissat B."/>
            <person name="Riley R."/>
            <person name="Ahrendt S."/>
            <person name="Nagy L.G."/>
            <person name="Grigoriev I.V."/>
            <person name="Martin F."/>
            <person name="Rosso M.N."/>
        </authorList>
    </citation>
    <scope>NUCLEOTIDE SEQUENCE</scope>
    <source>
        <strain evidence="1">CBS 384.51</strain>
    </source>
</reference>
<proteinExistence type="predicted"/>
<dbReference type="EMBL" id="MU274967">
    <property type="protein sequence ID" value="KAI0083406.1"/>
    <property type="molecule type" value="Genomic_DNA"/>
</dbReference>
<protein>
    <submittedName>
        <fullName evidence="1">Uncharacterized protein</fullName>
    </submittedName>
</protein>
<gene>
    <name evidence="1" type="ORF">BDY19DRAFT_998587</name>
</gene>
<organism evidence="1 2">
    <name type="scientific">Irpex rosettiformis</name>
    <dbReference type="NCBI Taxonomy" id="378272"/>
    <lineage>
        <taxon>Eukaryota</taxon>
        <taxon>Fungi</taxon>
        <taxon>Dikarya</taxon>
        <taxon>Basidiomycota</taxon>
        <taxon>Agaricomycotina</taxon>
        <taxon>Agaricomycetes</taxon>
        <taxon>Polyporales</taxon>
        <taxon>Irpicaceae</taxon>
        <taxon>Irpex</taxon>
    </lineage>
</organism>
<keyword evidence="2" id="KW-1185">Reference proteome</keyword>